<proteinExistence type="predicted"/>
<name>A0A6C2CRH0_9RHOO</name>
<gene>
    <name evidence="4" type="ORF">ETQ85_12260</name>
</gene>
<dbReference type="Proteomes" id="UP000389128">
    <property type="component" value="Unassembled WGS sequence"/>
</dbReference>
<dbReference type="InterPro" id="IPR032710">
    <property type="entry name" value="NTF2-like_dom_sf"/>
</dbReference>
<sequence>MTQPHSSTSHCSPTAAMTPGQTLMWFLGGIAAMFVIVSIAFGIKLATEGRLSLFGKGSQSVALQTSTSLPPDKPVPDNEPVTPPVSAATVSPGTSGGFVSGSENILPPEAAHLARSPVEASAAPLPTEAAHASTPAAAPPASSIPDVLEAWAADWTHKDVTAYLAHYASDFKPANGLDRQAWIAQRKQRLAKPETISVTISDLDIKPAGDKASARFTQTYRAGEQNLRETKTLELTLRDGQWLIQQERIGS</sequence>
<dbReference type="Pfam" id="PF24125">
    <property type="entry name" value="Cds6_C"/>
    <property type="match status" value="1"/>
</dbReference>
<reference evidence="4 5" key="1">
    <citation type="submission" date="2019-01" db="EMBL/GenBank/DDBJ databases">
        <title>Zoogloea oleivorans genome sequencing and assembly.</title>
        <authorList>
            <person name="Tancsics A."/>
            <person name="Farkas M."/>
            <person name="Kriszt B."/>
            <person name="Maroti G."/>
            <person name="Horvath B."/>
        </authorList>
    </citation>
    <scope>NUCLEOTIDE SEQUENCE [LARGE SCALE GENOMIC DNA]</scope>
    <source>
        <strain evidence="4 5">Buc</strain>
    </source>
</reference>
<feature type="region of interest" description="Disordered" evidence="1">
    <location>
        <begin position="64"/>
        <end position="102"/>
    </location>
</feature>
<protein>
    <submittedName>
        <fullName evidence="4">Nuclear transport factor 2 family protein</fullName>
    </submittedName>
</protein>
<evidence type="ECO:0000256" key="1">
    <source>
        <dbReference type="SAM" id="MobiDB-lite"/>
    </source>
</evidence>
<keyword evidence="5" id="KW-1185">Reference proteome</keyword>
<dbReference type="EMBL" id="SDKK01000010">
    <property type="protein sequence ID" value="TYC56618.1"/>
    <property type="molecule type" value="Genomic_DNA"/>
</dbReference>
<organism evidence="4 5">
    <name type="scientific">Zoogloea oleivorans</name>
    <dbReference type="NCBI Taxonomy" id="1552750"/>
    <lineage>
        <taxon>Bacteria</taxon>
        <taxon>Pseudomonadati</taxon>
        <taxon>Pseudomonadota</taxon>
        <taxon>Betaproteobacteria</taxon>
        <taxon>Rhodocyclales</taxon>
        <taxon>Zoogloeaceae</taxon>
        <taxon>Zoogloea</taxon>
    </lineage>
</organism>
<keyword evidence="2" id="KW-0812">Transmembrane</keyword>
<dbReference type="InterPro" id="IPR056203">
    <property type="entry name" value="Cds6_C"/>
</dbReference>
<dbReference type="Gene3D" id="3.10.450.50">
    <property type="match status" value="1"/>
</dbReference>
<feature type="transmembrane region" description="Helical" evidence="2">
    <location>
        <begin position="23"/>
        <end position="43"/>
    </location>
</feature>
<comment type="caution">
    <text evidence="4">The sequence shown here is derived from an EMBL/GenBank/DDBJ whole genome shotgun (WGS) entry which is preliminary data.</text>
</comment>
<evidence type="ECO:0000256" key="2">
    <source>
        <dbReference type="SAM" id="Phobius"/>
    </source>
</evidence>
<evidence type="ECO:0000313" key="4">
    <source>
        <dbReference type="EMBL" id="TYC56618.1"/>
    </source>
</evidence>
<dbReference type="SUPFAM" id="SSF54427">
    <property type="entry name" value="NTF2-like"/>
    <property type="match status" value="1"/>
</dbReference>
<feature type="domain" description="Cds6 C-terminal" evidence="3">
    <location>
        <begin position="146"/>
        <end position="247"/>
    </location>
</feature>
<evidence type="ECO:0000259" key="3">
    <source>
        <dbReference type="Pfam" id="PF24125"/>
    </source>
</evidence>
<accession>A0A6C2CRH0</accession>
<dbReference type="AlphaFoldDB" id="A0A6C2CRH0"/>
<keyword evidence="2" id="KW-1133">Transmembrane helix</keyword>
<keyword evidence="2" id="KW-0472">Membrane</keyword>
<feature type="compositionally biased region" description="Low complexity" evidence="1">
    <location>
        <begin position="129"/>
        <end position="142"/>
    </location>
</feature>
<feature type="region of interest" description="Disordered" evidence="1">
    <location>
        <begin position="116"/>
        <end position="142"/>
    </location>
</feature>
<evidence type="ECO:0000313" key="5">
    <source>
        <dbReference type="Proteomes" id="UP000389128"/>
    </source>
</evidence>
<dbReference type="OrthoDB" id="9178373at2"/>